<comment type="function">
    <text evidence="7">Component of the sulfite reductase complex that catalyzes the 6-electron reduction of sulfite to sulfide. This is one of several activities required for the biosynthesis of L-cysteine from sulfate.</text>
</comment>
<feature type="binding site" evidence="7">
    <location>
        <position position="483"/>
    </location>
    <ligand>
        <name>[4Fe-4S] cluster</name>
        <dbReference type="ChEBI" id="CHEBI:49883"/>
    </ligand>
</feature>
<dbReference type="InterPro" id="IPR045169">
    <property type="entry name" value="NO2/SO3_Rdtase_4Fe4S_prot"/>
</dbReference>
<dbReference type="RefSeq" id="WP_218097618.1">
    <property type="nucleotide sequence ID" value="NZ_CAJVCE010000003.1"/>
</dbReference>
<keyword evidence="11" id="KW-1185">Reference proteome</keyword>
<proteinExistence type="inferred from homology"/>
<comment type="pathway">
    <text evidence="7">Sulfur metabolism; hydrogen sulfide biosynthesis; hydrogen sulfide from sulfite (NADPH route): step 1/1.</text>
</comment>
<dbReference type="NCBIfam" id="TIGR02041">
    <property type="entry name" value="CysI"/>
    <property type="match status" value="1"/>
</dbReference>
<feature type="binding site" evidence="7">
    <location>
        <position position="487"/>
    </location>
    <ligand>
        <name>[4Fe-4S] cluster</name>
        <dbReference type="ChEBI" id="CHEBI:49883"/>
    </ligand>
</feature>
<accession>A0ABN7TDX2</accession>
<feature type="binding site" evidence="7">
    <location>
        <position position="438"/>
    </location>
    <ligand>
        <name>[4Fe-4S] cluster</name>
        <dbReference type="ChEBI" id="CHEBI:49883"/>
    </ligand>
</feature>
<name>A0ABN7TDX2_9BACL</name>
<dbReference type="EC" id="1.8.1.2" evidence="7"/>
<comment type="cofactor">
    <cofactor evidence="7">
        <name>siroheme</name>
        <dbReference type="ChEBI" id="CHEBI:60052"/>
    </cofactor>
    <text evidence="7">Binds 1 siroheme per subunit.</text>
</comment>
<evidence type="ECO:0000256" key="7">
    <source>
        <dbReference type="HAMAP-Rule" id="MF_01540"/>
    </source>
</evidence>
<dbReference type="PANTHER" id="PTHR11493:SF47">
    <property type="entry name" value="SULFITE REDUCTASE [NADPH] SUBUNIT BETA"/>
    <property type="match status" value="1"/>
</dbReference>
<feature type="binding site" evidence="7">
    <location>
        <position position="444"/>
    </location>
    <ligand>
        <name>[4Fe-4S] cluster</name>
        <dbReference type="ChEBI" id="CHEBI:49883"/>
    </ligand>
</feature>
<dbReference type="HAMAP" id="MF_01540">
    <property type="entry name" value="CysI"/>
    <property type="match status" value="1"/>
</dbReference>
<evidence type="ECO:0000256" key="1">
    <source>
        <dbReference type="ARBA" id="ARBA00010429"/>
    </source>
</evidence>
<comment type="cofactor">
    <cofactor evidence="7">
        <name>[4Fe-4S] cluster</name>
        <dbReference type="ChEBI" id="CHEBI:49883"/>
    </cofactor>
    <text evidence="7">Binds 1 [4Fe-4S] cluster per subunit.</text>
</comment>
<keyword evidence="7" id="KW-0411">Iron-sulfur</keyword>
<comment type="subunit">
    <text evidence="7">Alpha(8)-beta(8). The alpha component is a flavoprotein, the beta component is a hemoprotein.</text>
</comment>
<feature type="domain" description="Nitrite/sulphite reductase 4Fe-4S" evidence="8">
    <location>
        <begin position="172"/>
        <end position="332"/>
    </location>
</feature>
<evidence type="ECO:0000259" key="8">
    <source>
        <dbReference type="Pfam" id="PF01077"/>
    </source>
</evidence>
<keyword evidence="7" id="KW-0479">Metal-binding</keyword>
<feature type="domain" description="Nitrite/Sulfite reductase ferredoxin-like" evidence="9">
    <location>
        <begin position="356"/>
        <end position="417"/>
    </location>
</feature>
<dbReference type="InterPro" id="IPR005117">
    <property type="entry name" value="NiRdtase/SiRdtase_haem-b_fer"/>
</dbReference>
<comment type="caution">
    <text evidence="10">The sequence shown here is derived from an EMBL/GenBank/DDBJ whole genome shotgun (WGS) entry which is preliminary data.</text>
</comment>
<dbReference type="NCBIfam" id="NF010029">
    <property type="entry name" value="PRK13504.1"/>
    <property type="match status" value="1"/>
</dbReference>
<protein>
    <recommendedName>
        <fullName evidence="7">Sulfite reductase [NADPH] hemoprotein beta-component</fullName>
        <shortName evidence="7">SiR-HP</shortName>
        <shortName evidence="7">SiRHP</shortName>
        <ecNumber evidence="7">1.8.1.2</ecNumber>
    </recommendedName>
</protein>
<keyword evidence="4 7" id="KW-0521">NADP</keyword>
<feature type="domain" description="Nitrite/Sulfite reductase ferredoxin-like" evidence="9">
    <location>
        <begin position="75"/>
        <end position="137"/>
    </location>
</feature>
<dbReference type="PANTHER" id="PTHR11493">
    <property type="entry name" value="SULFITE REDUCTASE [NADPH] SUBUNIT BETA-RELATED"/>
    <property type="match status" value="1"/>
</dbReference>
<dbReference type="InterPro" id="IPR006066">
    <property type="entry name" value="NO2/SO3_Rdtase_FeS/sirohaem_BS"/>
</dbReference>
<dbReference type="EMBL" id="CAJVCE010000003">
    <property type="protein sequence ID" value="CAG7626548.1"/>
    <property type="molecule type" value="Genomic_DNA"/>
</dbReference>
<evidence type="ECO:0000256" key="4">
    <source>
        <dbReference type="ARBA" id="ARBA00022857"/>
    </source>
</evidence>
<keyword evidence="3 7" id="KW-0028">Amino-acid biosynthesis</keyword>
<evidence type="ECO:0000313" key="10">
    <source>
        <dbReference type="EMBL" id="CAG7626548.1"/>
    </source>
</evidence>
<keyword evidence="5 7" id="KW-0560">Oxidoreductase</keyword>
<sequence>MSDNNLLSPNSAPHSDVEDIKRRSNYLRGSLKETLEDRITGSIPEDDNRLMKFHGSYMQDDRDLRNERQKQKLEPAYQFMLRVRAAGGVVTPDQWLMMDRIAQKYANGTIRLTTRQSFQLHGVLKWNMKQTIKEVNEALLSTLAACGDVNRNVMCNPNPHQSDVHAEVYEWASRVSKHLDPHTRAYHEIWLDEEKVIDSRDNEVQEPIYGPVYLPRKFKIGIAVPPSNDVDVFSQDLGFIAIVEDGRLQGFNVTVGGGMGMSHGDPKTYPQVAQVIGFITPEQVTDLAEKTVTIQRDYGDRSVRKHARFKYTIDDRGIDWFIGELHARLGWKLEAPRPYHFDSNGDRYGWVKGSNNKWHLTLFIQNGRVKDEGQHQLMTGLREIAKIHNGDFRLTANQNLIIGSVSTQQKKKIDELAKKFGLTDGVENSALRQNSMACVALPTCGLAMAESERYLPELLSKIEPMLEEVGLRDEDIVIRMTGCPNGCARPFLAEIAFVGKAPGKYNMYLGGGFAGERLNKLYKENIGEQEILDSLKPMLAQYAKERRDGEHFGDFVIRAGHIKEVRAGQDFHA</sequence>
<dbReference type="InterPro" id="IPR006067">
    <property type="entry name" value="NO2/SO3_Rdtase_4Fe4S_dom"/>
</dbReference>
<comment type="catalytic activity">
    <reaction evidence="7">
        <text>hydrogen sulfide + 3 NADP(+) + 3 H2O = sulfite + 3 NADPH + 4 H(+)</text>
        <dbReference type="Rhea" id="RHEA:13801"/>
        <dbReference type="ChEBI" id="CHEBI:15377"/>
        <dbReference type="ChEBI" id="CHEBI:15378"/>
        <dbReference type="ChEBI" id="CHEBI:17359"/>
        <dbReference type="ChEBI" id="CHEBI:29919"/>
        <dbReference type="ChEBI" id="CHEBI:57783"/>
        <dbReference type="ChEBI" id="CHEBI:58349"/>
        <dbReference type="EC" id="1.8.1.2"/>
    </reaction>
</comment>
<reference evidence="10 11" key="1">
    <citation type="submission" date="2021-06" db="EMBL/GenBank/DDBJ databases">
        <authorList>
            <person name="Criscuolo A."/>
        </authorList>
    </citation>
    <scope>NUCLEOTIDE SEQUENCE [LARGE SCALE GENOMIC DNA]</scope>
    <source>
        <strain evidence="11">CIP 111802</strain>
    </source>
</reference>
<dbReference type="Proteomes" id="UP000730618">
    <property type="component" value="Unassembled WGS sequence"/>
</dbReference>
<comment type="similarity">
    <text evidence="1 7">Belongs to the nitrite and sulfite reductase 4Fe-4S domain family.</text>
</comment>
<keyword evidence="7" id="KW-0408">Iron</keyword>
<dbReference type="PROSITE" id="PS00365">
    <property type="entry name" value="NIR_SIR"/>
    <property type="match status" value="1"/>
</dbReference>
<keyword evidence="6 7" id="KW-0198">Cysteine biosynthesis</keyword>
<dbReference type="InterPro" id="IPR011786">
    <property type="entry name" value="CysI"/>
</dbReference>
<dbReference type="GO" id="GO:0004783">
    <property type="term" value="F:sulfite reductase (NADPH) activity"/>
    <property type="evidence" value="ECO:0007669"/>
    <property type="project" value="UniProtKB-EC"/>
</dbReference>
<organism evidence="10 11">
    <name type="scientific">Paenibacillus allorhizosphaerae</name>
    <dbReference type="NCBI Taxonomy" id="2849866"/>
    <lineage>
        <taxon>Bacteria</taxon>
        <taxon>Bacillati</taxon>
        <taxon>Bacillota</taxon>
        <taxon>Bacilli</taxon>
        <taxon>Bacillales</taxon>
        <taxon>Paenibacillaceae</taxon>
        <taxon>Paenibacillus</taxon>
    </lineage>
</organism>
<keyword evidence="2 7" id="KW-0004">4Fe-4S</keyword>
<evidence type="ECO:0000313" key="11">
    <source>
        <dbReference type="Proteomes" id="UP000730618"/>
    </source>
</evidence>
<evidence type="ECO:0000256" key="6">
    <source>
        <dbReference type="ARBA" id="ARBA00023192"/>
    </source>
</evidence>
<evidence type="ECO:0000256" key="2">
    <source>
        <dbReference type="ARBA" id="ARBA00022485"/>
    </source>
</evidence>
<gene>
    <name evidence="7 10" type="primary">cysI</name>
    <name evidence="10" type="ORF">PAECIP111802_01261</name>
</gene>
<evidence type="ECO:0000259" key="9">
    <source>
        <dbReference type="Pfam" id="PF03460"/>
    </source>
</evidence>
<keyword evidence="7" id="KW-0349">Heme</keyword>
<dbReference type="Pfam" id="PF03460">
    <property type="entry name" value="NIR_SIR_ferr"/>
    <property type="match status" value="2"/>
</dbReference>
<feature type="binding site" description="axial binding residue" evidence="7">
    <location>
        <position position="487"/>
    </location>
    <ligand>
        <name>siroheme</name>
        <dbReference type="ChEBI" id="CHEBI:60052"/>
    </ligand>
    <ligandPart>
        <name>Fe</name>
        <dbReference type="ChEBI" id="CHEBI:18248"/>
    </ligandPart>
</feature>
<evidence type="ECO:0000256" key="3">
    <source>
        <dbReference type="ARBA" id="ARBA00022605"/>
    </source>
</evidence>
<evidence type="ECO:0000256" key="5">
    <source>
        <dbReference type="ARBA" id="ARBA00023002"/>
    </source>
</evidence>
<dbReference type="Pfam" id="PF01077">
    <property type="entry name" value="NIR_SIR"/>
    <property type="match status" value="1"/>
</dbReference>